<evidence type="ECO:0000256" key="1">
    <source>
        <dbReference type="SAM" id="Coils"/>
    </source>
</evidence>
<gene>
    <name evidence="2" type="ORF">MarFTMF_072</name>
</gene>
<accession>A0AA96IXF0</accession>
<evidence type="ECO:0000313" key="2">
    <source>
        <dbReference type="EMBL" id="WNL49588.1"/>
    </source>
</evidence>
<protein>
    <submittedName>
        <fullName evidence="2">Uncharacterized protein</fullName>
    </submittedName>
</protein>
<organism evidence="2">
    <name type="scientific">Marseillevirus sp</name>
    <dbReference type="NCBI Taxonomy" id="2809551"/>
    <lineage>
        <taxon>Viruses</taxon>
        <taxon>Varidnaviria</taxon>
        <taxon>Bamfordvirae</taxon>
        <taxon>Nucleocytoviricota</taxon>
        <taxon>Megaviricetes</taxon>
        <taxon>Pimascovirales</taxon>
        <taxon>Pimascovirales incertae sedis</taxon>
        <taxon>Marseilleviridae</taxon>
        <taxon>Marseillevirus</taxon>
    </lineage>
</organism>
<dbReference type="EMBL" id="OR343188">
    <property type="protein sequence ID" value="WNL49588.1"/>
    <property type="molecule type" value="Genomic_DNA"/>
</dbReference>
<keyword evidence="1" id="KW-0175">Coiled coil</keyword>
<name>A0AA96IXF0_9VIRU</name>
<reference evidence="2" key="1">
    <citation type="submission" date="2023-07" db="EMBL/GenBank/DDBJ databases">
        <authorList>
            <person name="Xia Y."/>
        </authorList>
    </citation>
    <scope>NUCLEOTIDE SEQUENCE</scope>
    <source>
        <strain evidence="2">F</strain>
    </source>
</reference>
<feature type="coiled-coil region" evidence="1">
    <location>
        <begin position="199"/>
        <end position="233"/>
    </location>
</feature>
<proteinExistence type="predicted"/>
<sequence>MDSVLLPKVLDILEEFLVQRDEVSSNKSRKTIELFTEFCDFLCSWQEDGDETFREDSSSPPLSEEEMLALLRSRLESHELLKTLHERRKKYCPGFHLESTLLPLVLPRILEEFCLEEGDVGISYSWTPGEEPSVEDLDYNMTWVTIYQKDSKREICRWLEEDVGENVKFIGEDQVLYWPSTEKAIENILLNVASFSGALALVLEKLKKAKQEIEELKQRNEKLRGRVLKYKFAPGSEKALELQKHFSQLAE</sequence>